<evidence type="ECO:0000313" key="3">
    <source>
        <dbReference type="Proteomes" id="UP001203338"/>
    </source>
</evidence>
<feature type="domain" description="Glycosyltransferase 2-like" evidence="1">
    <location>
        <begin position="15"/>
        <end position="113"/>
    </location>
</feature>
<accession>A0ABT0PKW2</accession>
<dbReference type="RefSeq" id="WP_249701712.1">
    <property type="nucleotide sequence ID" value="NZ_JAMFLX010000042.1"/>
</dbReference>
<keyword evidence="2" id="KW-0328">Glycosyltransferase</keyword>
<sequence length="284" mass="32384">MTKIAFITTVFPSISQYMGGFFSSLMNQTYNDFDIVIVNDGLEDVGLSIPNALKQRVMILEPGTSPVKNREILLNHTKKQGYDIAIWGDADDLFYPNRVEASVNGLKGNDIYVNELQTFGSTKEIDFVGTRLKNKTRIEHGYILDKNLFGMTNTAMRLKLIEDDFVFADVVAADWYLFSRLLSNGARAIYSNETKSHYRQHCENLVGSGRICDSKLEYVLNVRDLHFSAMAEISSLYKEIYEENLILLNAVKNRELTCDNNQVPSNMANPLWWELPELVARKQL</sequence>
<dbReference type="EC" id="2.4.-.-" evidence="2"/>
<evidence type="ECO:0000313" key="2">
    <source>
        <dbReference type="EMBL" id="MCL6272034.1"/>
    </source>
</evidence>
<reference evidence="2 3" key="1">
    <citation type="submission" date="2022-05" db="EMBL/GenBank/DDBJ databases">
        <authorList>
            <person name="Park J.-S."/>
        </authorList>
    </citation>
    <scope>NUCLEOTIDE SEQUENCE [LARGE SCALE GENOMIC DNA]</scope>
    <source>
        <strain evidence="2 3">2012CJ34-2</strain>
    </source>
</reference>
<keyword evidence="3" id="KW-1185">Reference proteome</keyword>
<protein>
    <submittedName>
        <fullName evidence="2">Glycosyltransferase</fullName>
        <ecNumber evidence="2">2.4.-.-</ecNumber>
    </submittedName>
</protein>
<organism evidence="2 3">
    <name type="scientific">Parendozoicomonas callyspongiae</name>
    <dbReference type="NCBI Taxonomy" id="2942213"/>
    <lineage>
        <taxon>Bacteria</taxon>
        <taxon>Pseudomonadati</taxon>
        <taxon>Pseudomonadota</taxon>
        <taxon>Gammaproteobacteria</taxon>
        <taxon>Oceanospirillales</taxon>
        <taxon>Endozoicomonadaceae</taxon>
        <taxon>Parendozoicomonas</taxon>
    </lineage>
</organism>
<evidence type="ECO:0000259" key="1">
    <source>
        <dbReference type="Pfam" id="PF00535"/>
    </source>
</evidence>
<proteinExistence type="predicted"/>
<dbReference type="SUPFAM" id="SSF53448">
    <property type="entry name" value="Nucleotide-diphospho-sugar transferases"/>
    <property type="match status" value="1"/>
</dbReference>
<keyword evidence="2" id="KW-0808">Transferase</keyword>
<dbReference type="InterPro" id="IPR029044">
    <property type="entry name" value="Nucleotide-diphossugar_trans"/>
</dbReference>
<dbReference type="Gene3D" id="3.90.550.10">
    <property type="entry name" value="Spore Coat Polysaccharide Biosynthesis Protein SpsA, Chain A"/>
    <property type="match status" value="1"/>
</dbReference>
<dbReference type="InterPro" id="IPR001173">
    <property type="entry name" value="Glyco_trans_2-like"/>
</dbReference>
<dbReference type="Proteomes" id="UP001203338">
    <property type="component" value="Unassembled WGS sequence"/>
</dbReference>
<comment type="caution">
    <text evidence="2">The sequence shown here is derived from an EMBL/GenBank/DDBJ whole genome shotgun (WGS) entry which is preliminary data.</text>
</comment>
<dbReference type="EMBL" id="JAMFLX010000042">
    <property type="protein sequence ID" value="MCL6272034.1"/>
    <property type="molecule type" value="Genomic_DNA"/>
</dbReference>
<dbReference type="Pfam" id="PF00535">
    <property type="entry name" value="Glycos_transf_2"/>
    <property type="match status" value="1"/>
</dbReference>
<name>A0ABT0PKW2_9GAMM</name>
<gene>
    <name evidence="2" type="ORF">M3P05_19105</name>
</gene>
<dbReference type="GO" id="GO:0016757">
    <property type="term" value="F:glycosyltransferase activity"/>
    <property type="evidence" value="ECO:0007669"/>
    <property type="project" value="UniProtKB-KW"/>
</dbReference>